<name>A0A2S8AE14_9FLAO</name>
<dbReference type="Proteomes" id="UP000238042">
    <property type="component" value="Unassembled WGS sequence"/>
</dbReference>
<reference evidence="2 3" key="1">
    <citation type="submission" date="2018-02" db="EMBL/GenBank/DDBJ databases">
        <title>Genome sequences of Apibacter spp., gut symbionts of Asian honey bees.</title>
        <authorList>
            <person name="Kwong W.K."/>
            <person name="Steele M.I."/>
            <person name="Moran N.A."/>
        </authorList>
    </citation>
    <scope>NUCLEOTIDE SEQUENCE [LARGE SCALE GENOMIC DNA]</scope>
    <source>
        <strain evidence="3">wkB301</strain>
    </source>
</reference>
<feature type="domain" description="AB hydrolase-1" evidence="1">
    <location>
        <begin position="12"/>
        <end position="237"/>
    </location>
</feature>
<sequence>MLYFTEKGKGNTIVFLHGFLENHKIWEYFKNELSDNYHVVCIDLPGHGNSANLTNEVNRMEDISDRVNEVLDFLNVKHAIIIGHSMGGYVSLAFADKYKTKVNGLGLFYSTPLADDEVKKEQRLKAAEVATKNPKEFFRLSIPNLFAQKNLSKLKSEIEEAISWATQTSLVGISASLKGMRLRLDRTEVIKNLGKPVFVIAGEYDNAVKTEELKKAIKDFPNVSYYTLPTGHMGMLEASEESLQVIKAWLKENNL</sequence>
<dbReference type="OrthoDB" id="252464at2"/>
<dbReference type="SUPFAM" id="SSF53474">
    <property type="entry name" value="alpha/beta-Hydrolases"/>
    <property type="match status" value="1"/>
</dbReference>
<dbReference type="InterPro" id="IPR050266">
    <property type="entry name" value="AB_hydrolase_sf"/>
</dbReference>
<dbReference type="PANTHER" id="PTHR43798">
    <property type="entry name" value="MONOACYLGLYCEROL LIPASE"/>
    <property type="match status" value="1"/>
</dbReference>
<dbReference type="RefSeq" id="WP_105246651.1">
    <property type="nucleotide sequence ID" value="NZ_PSZM01000036.1"/>
</dbReference>
<dbReference type="AlphaFoldDB" id="A0A2S8AE14"/>
<dbReference type="InterPro" id="IPR000073">
    <property type="entry name" value="AB_hydrolase_1"/>
</dbReference>
<comment type="caution">
    <text evidence="2">The sequence shown here is derived from an EMBL/GenBank/DDBJ whole genome shotgun (WGS) entry which is preliminary data.</text>
</comment>
<keyword evidence="3" id="KW-1185">Reference proteome</keyword>
<evidence type="ECO:0000313" key="3">
    <source>
        <dbReference type="Proteomes" id="UP000238042"/>
    </source>
</evidence>
<dbReference type="GO" id="GO:0016787">
    <property type="term" value="F:hydrolase activity"/>
    <property type="evidence" value="ECO:0007669"/>
    <property type="project" value="UniProtKB-KW"/>
</dbReference>
<organism evidence="2 3">
    <name type="scientific">Apibacter adventoris</name>
    <dbReference type="NCBI Taxonomy" id="1679466"/>
    <lineage>
        <taxon>Bacteria</taxon>
        <taxon>Pseudomonadati</taxon>
        <taxon>Bacteroidota</taxon>
        <taxon>Flavobacteriia</taxon>
        <taxon>Flavobacteriales</taxon>
        <taxon>Weeksellaceae</taxon>
        <taxon>Apibacter</taxon>
    </lineage>
</organism>
<evidence type="ECO:0000313" key="2">
    <source>
        <dbReference type="EMBL" id="PQL93108.1"/>
    </source>
</evidence>
<dbReference type="Pfam" id="PF00561">
    <property type="entry name" value="Abhydrolase_1"/>
    <property type="match status" value="1"/>
</dbReference>
<dbReference type="Gene3D" id="3.40.50.1820">
    <property type="entry name" value="alpha/beta hydrolase"/>
    <property type="match status" value="1"/>
</dbReference>
<keyword evidence="2" id="KW-0378">Hydrolase</keyword>
<dbReference type="EMBL" id="PSZM01000036">
    <property type="protein sequence ID" value="PQL93108.1"/>
    <property type="molecule type" value="Genomic_DNA"/>
</dbReference>
<protein>
    <submittedName>
        <fullName evidence="2">Alpha/beta hydrolase</fullName>
    </submittedName>
</protein>
<accession>A0A2S8AE14</accession>
<dbReference type="InterPro" id="IPR029058">
    <property type="entry name" value="AB_hydrolase_fold"/>
</dbReference>
<dbReference type="PRINTS" id="PR00111">
    <property type="entry name" value="ABHYDROLASE"/>
</dbReference>
<gene>
    <name evidence="2" type="ORF">C4S77_05460</name>
</gene>
<proteinExistence type="predicted"/>
<evidence type="ECO:0000259" key="1">
    <source>
        <dbReference type="Pfam" id="PF00561"/>
    </source>
</evidence>